<evidence type="ECO:0000256" key="4">
    <source>
        <dbReference type="ARBA" id="ARBA00023136"/>
    </source>
</evidence>
<reference evidence="8 9" key="1">
    <citation type="submission" date="2025-04" db="UniProtKB">
        <authorList>
            <consortium name="RefSeq"/>
        </authorList>
    </citation>
    <scope>IDENTIFICATION</scope>
    <source>
        <tissue evidence="8 9">Sperm</tissue>
    </source>
</reference>
<dbReference type="PANTHER" id="PTHR31056">
    <property type="entry name" value="TRANSMEMBRANE PROTEIN 179B"/>
    <property type="match status" value="1"/>
</dbReference>
<dbReference type="RefSeq" id="XP_032821042.1">
    <property type="nucleotide sequence ID" value="XM_032965151.1"/>
</dbReference>
<evidence type="ECO:0000256" key="6">
    <source>
        <dbReference type="SAM" id="Phobius"/>
    </source>
</evidence>
<evidence type="ECO:0000313" key="8">
    <source>
        <dbReference type="RefSeq" id="XP_032821040.1"/>
    </source>
</evidence>
<dbReference type="Pfam" id="PF26158">
    <property type="entry name" value="Claudin_TMEM179-179B"/>
    <property type="match status" value="1"/>
</dbReference>
<comment type="subcellular location">
    <subcellularLocation>
        <location evidence="1">Membrane</location>
        <topology evidence="1">Multi-pass membrane protein</topology>
    </subcellularLocation>
</comment>
<gene>
    <name evidence="8 9" type="primary">TMEM179B</name>
</gene>
<dbReference type="AlphaFoldDB" id="A0AAJ7TQZ5"/>
<dbReference type="InterPro" id="IPR029776">
    <property type="entry name" value="TMEM179B"/>
</dbReference>
<dbReference type="KEGG" id="pmrn:116948464"/>
<evidence type="ECO:0000256" key="1">
    <source>
        <dbReference type="ARBA" id="ARBA00004141"/>
    </source>
</evidence>
<evidence type="ECO:0000256" key="5">
    <source>
        <dbReference type="ARBA" id="ARBA00093776"/>
    </source>
</evidence>
<feature type="transmembrane region" description="Helical" evidence="6">
    <location>
        <begin position="66"/>
        <end position="86"/>
    </location>
</feature>
<accession>A0AAJ7TQZ5</accession>
<comment type="similarity">
    <text evidence="5">Belongs to the TMEM179 family.</text>
</comment>
<dbReference type="RefSeq" id="XP_032821040.1">
    <property type="nucleotide sequence ID" value="XM_032965149.1"/>
</dbReference>
<organism evidence="7 9">
    <name type="scientific">Petromyzon marinus</name>
    <name type="common">Sea lamprey</name>
    <dbReference type="NCBI Taxonomy" id="7757"/>
    <lineage>
        <taxon>Eukaryota</taxon>
        <taxon>Metazoa</taxon>
        <taxon>Chordata</taxon>
        <taxon>Craniata</taxon>
        <taxon>Vertebrata</taxon>
        <taxon>Cyclostomata</taxon>
        <taxon>Hyperoartia</taxon>
        <taxon>Petromyzontiformes</taxon>
        <taxon>Petromyzontidae</taxon>
        <taxon>Petromyzon</taxon>
    </lineage>
</organism>
<feature type="transmembrane region" description="Helical" evidence="6">
    <location>
        <begin position="98"/>
        <end position="124"/>
    </location>
</feature>
<evidence type="ECO:0000313" key="9">
    <source>
        <dbReference type="RefSeq" id="XP_032821042.1"/>
    </source>
</evidence>
<protein>
    <submittedName>
        <fullName evidence="8 9">Transmembrane protein 179B</fullName>
    </submittedName>
</protein>
<evidence type="ECO:0000256" key="2">
    <source>
        <dbReference type="ARBA" id="ARBA00022692"/>
    </source>
</evidence>
<evidence type="ECO:0000256" key="3">
    <source>
        <dbReference type="ARBA" id="ARBA00022989"/>
    </source>
</evidence>
<dbReference type="InterPro" id="IPR059010">
    <property type="entry name" value="TMEM179-179B"/>
</dbReference>
<keyword evidence="3 6" id="KW-1133">Transmembrane helix</keyword>
<keyword evidence="2 6" id="KW-0812">Transmembrane</keyword>
<keyword evidence="7" id="KW-1185">Reference proteome</keyword>
<dbReference type="Proteomes" id="UP001318040">
    <property type="component" value="Chromosome 33"/>
</dbReference>
<dbReference type="CTD" id="374395"/>
<feature type="transmembrane region" description="Helical" evidence="6">
    <location>
        <begin position="172"/>
        <end position="190"/>
    </location>
</feature>
<feature type="transmembrane region" description="Helical" evidence="6">
    <location>
        <begin position="12"/>
        <end position="31"/>
    </location>
</feature>
<dbReference type="GeneID" id="116948464"/>
<proteinExistence type="inferred from homology"/>
<name>A0AAJ7TQZ5_PETMA</name>
<dbReference type="PANTHER" id="PTHR31056:SF1">
    <property type="entry name" value="TRANSMEMBRANE PROTEIN 179B"/>
    <property type="match status" value="1"/>
</dbReference>
<evidence type="ECO:0000313" key="7">
    <source>
        <dbReference type="Proteomes" id="UP001318040"/>
    </source>
</evidence>
<sequence>MTNNLFLVLENTLYAAAFLSGLIVATAMAITKGAFSGGCVLYGEAEVKAGGVASVAHFGHVSACTFPLAAGVMGAVYAFCSILYWLHAACTEDARRPAWWGGVASVVAGVLALLLLVSGCVLRVGLGRWCESLITASAKVHPLHSCRDAQALNWTDSHNGARFYDNVISGETAVWVDLLVWVGCVVLLAVRGRVHGEPPFSSLPAPASWNDSSVGEHTPILNPTVT</sequence>
<keyword evidence="4 6" id="KW-0472">Membrane</keyword>